<comment type="caution">
    <text evidence="2">The sequence shown here is derived from an EMBL/GenBank/DDBJ whole genome shotgun (WGS) entry which is preliminary data.</text>
</comment>
<dbReference type="InterPro" id="IPR051055">
    <property type="entry name" value="PIF1_helicase"/>
</dbReference>
<dbReference type="Proteomes" id="UP000681722">
    <property type="component" value="Unassembled WGS sequence"/>
</dbReference>
<evidence type="ECO:0000313" key="3">
    <source>
        <dbReference type="EMBL" id="CAF3731571.1"/>
    </source>
</evidence>
<dbReference type="Proteomes" id="UP000682733">
    <property type="component" value="Unassembled WGS sequence"/>
</dbReference>
<gene>
    <name evidence="2" type="ORF">GPM918_LOCUS21223</name>
    <name evidence="1" type="ORF">OVA965_LOCUS12517</name>
    <name evidence="4" type="ORF">SRO942_LOCUS21220</name>
    <name evidence="3" type="ORF">TMI583_LOCUS12521</name>
</gene>
<keyword evidence="5" id="KW-1185">Reference proteome</keyword>
<evidence type="ECO:0000313" key="4">
    <source>
        <dbReference type="EMBL" id="CAF3915393.1"/>
    </source>
</evidence>
<dbReference type="EMBL" id="CAJOBC010006921">
    <property type="protein sequence ID" value="CAF3915393.1"/>
    <property type="molecule type" value="Genomic_DNA"/>
</dbReference>
<name>A0A814SRL1_9BILA</name>
<dbReference type="EMBL" id="CAJNOK010005048">
    <property type="protein sequence ID" value="CAF0958655.1"/>
    <property type="molecule type" value="Genomic_DNA"/>
</dbReference>
<sequence>MKSNKMFSIIRTKLVPKKHYWTNVESIHLFLPGPRGSGKLCLVECMFFESTRIFKRKSVNVYSDFDDDVHTIKTGTCAFRIGGFNYHSTLGLGKKLKKTYERLSFDKLNSYRGKIGSVKLNFDDEVSFMNYNMWSTVSHRWQDIKGVISLLVYF</sequence>
<evidence type="ECO:0000313" key="2">
    <source>
        <dbReference type="EMBL" id="CAF1151872.1"/>
    </source>
</evidence>
<evidence type="ECO:0000313" key="1">
    <source>
        <dbReference type="EMBL" id="CAF0958655.1"/>
    </source>
</evidence>
<reference evidence="2" key="1">
    <citation type="submission" date="2021-02" db="EMBL/GenBank/DDBJ databases">
        <authorList>
            <person name="Nowell W R."/>
        </authorList>
    </citation>
    <scope>NUCLEOTIDE SEQUENCE</scope>
</reference>
<dbReference type="Proteomes" id="UP000663829">
    <property type="component" value="Unassembled WGS sequence"/>
</dbReference>
<dbReference type="EMBL" id="CAJNOQ010006921">
    <property type="protein sequence ID" value="CAF1151872.1"/>
    <property type="molecule type" value="Genomic_DNA"/>
</dbReference>
<evidence type="ECO:0000313" key="5">
    <source>
        <dbReference type="Proteomes" id="UP000663829"/>
    </source>
</evidence>
<protein>
    <submittedName>
        <fullName evidence="2">Uncharacterized protein</fullName>
    </submittedName>
</protein>
<proteinExistence type="predicted"/>
<dbReference type="EMBL" id="CAJOBA010005053">
    <property type="protein sequence ID" value="CAF3731571.1"/>
    <property type="molecule type" value="Genomic_DNA"/>
</dbReference>
<dbReference type="PANTHER" id="PTHR47642:SF5">
    <property type="entry name" value="ATP-DEPENDENT DNA HELICASE"/>
    <property type="match status" value="1"/>
</dbReference>
<accession>A0A814SRL1</accession>
<dbReference type="AlphaFoldDB" id="A0A814SRL1"/>
<dbReference type="Proteomes" id="UP000677228">
    <property type="component" value="Unassembled WGS sequence"/>
</dbReference>
<dbReference type="PANTHER" id="PTHR47642">
    <property type="entry name" value="ATP-DEPENDENT DNA HELICASE"/>
    <property type="match status" value="1"/>
</dbReference>
<organism evidence="2 5">
    <name type="scientific">Didymodactylos carnosus</name>
    <dbReference type="NCBI Taxonomy" id="1234261"/>
    <lineage>
        <taxon>Eukaryota</taxon>
        <taxon>Metazoa</taxon>
        <taxon>Spiralia</taxon>
        <taxon>Gnathifera</taxon>
        <taxon>Rotifera</taxon>
        <taxon>Eurotatoria</taxon>
        <taxon>Bdelloidea</taxon>
        <taxon>Philodinida</taxon>
        <taxon>Philodinidae</taxon>
        <taxon>Didymodactylos</taxon>
    </lineage>
</organism>